<dbReference type="Proteomes" id="UP001341281">
    <property type="component" value="Chromosome 01"/>
</dbReference>
<feature type="compositionally biased region" description="Polar residues" evidence="1">
    <location>
        <begin position="8"/>
        <end position="17"/>
    </location>
</feature>
<accession>A0AAQ3PJ19</accession>
<evidence type="ECO:0000313" key="3">
    <source>
        <dbReference type="EMBL" id="WVZ50945.1"/>
    </source>
</evidence>
<dbReference type="Pfam" id="PF13960">
    <property type="entry name" value="DUF4218"/>
    <property type="match status" value="1"/>
</dbReference>
<organism evidence="3 4">
    <name type="scientific">Paspalum notatum var. saurae</name>
    <dbReference type="NCBI Taxonomy" id="547442"/>
    <lineage>
        <taxon>Eukaryota</taxon>
        <taxon>Viridiplantae</taxon>
        <taxon>Streptophyta</taxon>
        <taxon>Embryophyta</taxon>
        <taxon>Tracheophyta</taxon>
        <taxon>Spermatophyta</taxon>
        <taxon>Magnoliopsida</taxon>
        <taxon>Liliopsida</taxon>
        <taxon>Poales</taxon>
        <taxon>Poaceae</taxon>
        <taxon>PACMAD clade</taxon>
        <taxon>Panicoideae</taxon>
        <taxon>Andropogonodae</taxon>
        <taxon>Paspaleae</taxon>
        <taxon>Paspalinae</taxon>
        <taxon>Paspalum</taxon>
    </lineage>
</organism>
<reference evidence="3 4" key="1">
    <citation type="submission" date="2024-02" db="EMBL/GenBank/DDBJ databases">
        <title>High-quality chromosome-scale genome assembly of Pensacola bahiagrass (Paspalum notatum Flugge var. saurae).</title>
        <authorList>
            <person name="Vega J.M."/>
            <person name="Podio M."/>
            <person name="Orjuela J."/>
            <person name="Siena L.A."/>
            <person name="Pessino S.C."/>
            <person name="Combes M.C."/>
            <person name="Mariac C."/>
            <person name="Albertini E."/>
            <person name="Pupilli F."/>
            <person name="Ortiz J.P.A."/>
            <person name="Leblanc O."/>
        </authorList>
    </citation>
    <scope>NUCLEOTIDE SEQUENCE [LARGE SCALE GENOMIC DNA]</scope>
    <source>
        <strain evidence="3">R1</strain>
        <tissue evidence="3">Leaf</tissue>
    </source>
</reference>
<feature type="domain" description="DUF4218" evidence="2">
    <location>
        <begin position="570"/>
        <end position="672"/>
    </location>
</feature>
<dbReference type="PANTHER" id="PTHR10775:SF169">
    <property type="entry name" value="TRANSPOSASE"/>
    <property type="match status" value="1"/>
</dbReference>
<evidence type="ECO:0000256" key="1">
    <source>
        <dbReference type="SAM" id="MobiDB-lite"/>
    </source>
</evidence>
<gene>
    <name evidence="3" type="ORF">U9M48_002148</name>
</gene>
<dbReference type="Pfam" id="PF02992">
    <property type="entry name" value="Transposase_21"/>
    <property type="match status" value="1"/>
</dbReference>
<name>A0AAQ3PJ19_PASNO</name>
<dbReference type="InterPro" id="IPR004242">
    <property type="entry name" value="Transposase_21"/>
</dbReference>
<proteinExistence type="predicted"/>
<dbReference type="InterPro" id="IPR025452">
    <property type="entry name" value="DUF4218"/>
</dbReference>
<dbReference type="PANTHER" id="PTHR10775">
    <property type="entry name" value="OS08G0208400 PROTEIN"/>
    <property type="match status" value="1"/>
</dbReference>
<sequence>MGHWSSDGKYTTDYSSLDSEEVRQLSPKRRWRWEEEDDDFWGWPPEEEEDDNDERDWKKLERMLEDHRTLLYPDCKEGHMKLRSTLELLQWKASNEVASGGQQIACNNIGRKRGLEVQKIYAYPNDCILYRGDYHELESCPVCKATRYKIKRDDPRDIEGEPPRKRVPAKVMWYFPIIPRLRRLFRNTAHAKIIRWYKEERKKDDMLRHPADGSQWRKIDRTYPDFAEDARNIRFGLSTDGLNPFSEMSSIHSTWPVTLCMYNLPPWLCLKQKFIMMPALIQGPKQPGVRVWDAHKQEAFDLRALLLVTINDWPTLTNLSGQSNKGFRACVHCLDETDNTFLKHCRKVVYVGGHRRLLGGKHPVRKKGKHFNGKEENRGKLIHRSGKVVFEMVKSLRVVFGKGPGSVPIPNENGKAPMWKKKSIFWDLPYWEVLDVRHAIDVMHVTKNLCVNLLGFLRTYGKNKDTLEAREDMAALKGEQGHHYLSTASYTLSKREKESMFECLDCIKVPSGYSSNVRRIIKYKDKKFVNSKSHDCHVLMTQLLPVVLRGILPENVRKTITKLCAFLNAISQKVIHLDNLTSLQNDVVQCLVSLELIFPPSFYDIMTHLLVHIVKEIGILGPVFLQNMFPFERYMVVLKKYVRNRSRPEGCIAKGYETEEVIEFCTDYIDELKPIGVPLSRYEGR</sequence>
<protein>
    <recommendedName>
        <fullName evidence="2">DUF4218 domain-containing protein</fullName>
    </recommendedName>
</protein>
<feature type="region of interest" description="Disordered" evidence="1">
    <location>
        <begin position="1"/>
        <end position="54"/>
    </location>
</feature>
<dbReference type="EMBL" id="CP144745">
    <property type="protein sequence ID" value="WVZ50945.1"/>
    <property type="molecule type" value="Genomic_DNA"/>
</dbReference>
<dbReference type="AlphaFoldDB" id="A0AAQ3PJ19"/>
<evidence type="ECO:0000313" key="4">
    <source>
        <dbReference type="Proteomes" id="UP001341281"/>
    </source>
</evidence>
<evidence type="ECO:0000259" key="2">
    <source>
        <dbReference type="Pfam" id="PF13960"/>
    </source>
</evidence>
<feature type="compositionally biased region" description="Acidic residues" evidence="1">
    <location>
        <begin position="34"/>
        <end position="54"/>
    </location>
</feature>
<keyword evidence="4" id="KW-1185">Reference proteome</keyword>